<proteinExistence type="predicted"/>
<organism evidence="1 2">
    <name type="scientific">Timema podura</name>
    <name type="common">Walking stick</name>
    <dbReference type="NCBI Taxonomy" id="61482"/>
    <lineage>
        <taxon>Eukaryota</taxon>
        <taxon>Metazoa</taxon>
        <taxon>Ecdysozoa</taxon>
        <taxon>Arthropoda</taxon>
        <taxon>Hexapoda</taxon>
        <taxon>Insecta</taxon>
        <taxon>Pterygota</taxon>
        <taxon>Neoptera</taxon>
        <taxon>Polyneoptera</taxon>
        <taxon>Phasmatodea</taxon>
        <taxon>Timematodea</taxon>
        <taxon>Timematoidea</taxon>
        <taxon>Timematidae</taxon>
        <taxon>Timema</taxon>
    </lineage>
</organism>
<protein>
    <submittedName>
        <fullName evidence="1">Uncharacterized protein</fullName>
    </submittedName>
</protein>
<dbReference type="Proteomes" id="UP001153148">
    <property type="component" value="Unassembled WGS sequence"/>
</dbReference>
<keyword evidence="2" id="KW-1185">Reference proteome</keyword>
<evidence type="ECO:0000313" key="1">
    <source>
        <dbReference type="EMBL" id="CAG2058713.1"/>
    </source>
</evidence>
<gene>
    <name evidence="1" type="ORF">TPAB3V08_LOCUS5682</name>
</gene>
<evidence type="ECO:0000313" key="2">
    <source>
        <dbReference type="Proteomes" id="UP001153148"/>
    </source>
</evidence>
<name>A0ABN7NSV9_TIMPD</name>
<comment type="caution">
    <text evidence="1">The sequence shown here is derived from an EMBL/GenBank/DDBJ whole genome shotgun (WGS) entry which is preliminary data.</text>
</comment>
<reference evidence="1" key="1">
    <citation type="submission" date="2021-03" db="EMBL/GenBank/DDBJ databases">
        <authorList>
            <person name="Tran Van P."/>
        </authorList>
    </citation>
    <scope>NUCLEOTIDE SEQUENCE</scope>
</reference>
<dbReference type="EMBL" id="CAJPIN010007821">
    <property type="protein sequence ID" value="CAG2058713.1"/>
    <property type="molecule type" value="Genomic_DNA"/>
</dbReference>
<sequence length="84" mass="9810">CQHSSFPPKVPVAAVDFAVKRCNEYISVQNHEDIDKENFVQVWDYQWDQFITWYYLIVHSNELLVETKDPSAQLSVQTCVFTLG</sequence>
<accession>A0ABN7NSV9</accession>
<feature type="non-terminal residue" evidence="1">
    <location>
        <position position="1"/>
    </location>
</feature>